<feature type="compositionally biased region" description="Polar residues" evidence="1">
    <location>
        <begin position="1"/>
        <end position="11"/>
    </location>
</feature>
<comment type="caution">
    <text evidence="2">The sequence shown here is derived from an EMBL/GenBank/DDBJ whole genome shotgun (WGS) entry which is preliminary data.</text>
</comment>
<proteinExistence type="predicted"/>
<sequence>MLTYPSTTGTTDLPVPTSDDRPETGWARARRLSRGRVAVRTCVPAVLEADAAPGMRGGAEWNIVRGED</sequence>
<dbReference type="STRING" id="68231.AQJ30_12850"/>
<evidence type="ECO:0000256" key="1">
    <source>
        <dbReference type="SAM" id="MobiDB-lite"/>
    </source>
</evidence>
<dbReference type="RefSeq" id="WP_067232861.1">
    <property type="nucleotide sequence ID" value="NZ_JBFAEE010000021.1"/>
</dbReference>
<evidence type="ECO:0000313" key="2">
    <source>
        <dbReference type="EMBL" id="KUN38455.1"/>
    </source>
</evidence>
<accession>A0A101QYI2</accession>
<protein>
    <submittedName>
        <fullName evidence="2">Uncharacterized protein</fullName>
    </submittedName>
</protein>
<dbReference type="EMBL" id="LMWS01000015">
    <property type="protein sequence ID" value="KUN38455.1"/>
    <property type="molecule type" value="Genomic_DNA"/>
</dbReference>
<name>A0A101QYI2_9ACTN</name>
<reference evidence="2 3" key="1">
    <citation type="submission" date="2015-10" db="EMBL/GenBank/DDBJ databases">
        <title>Draft genome sequence of Streptomyces longwoodensis DSM 41677, type strain for the species Streptomyces longwoodensis.</title>
        <authorList>
            <person name="Ruckert C."/>
            <person name="Winkler A."/>
            <person name="Kalinowski J."/>
            <person name="Kampfer P."/>
            <person name="Glaeser S."/>
        </authorList>
    </citation>
    <scope>NUCLEOTIDE SEQUENCE [LARGE SCALE GENOMIC DNA]</scope>
    <source>
        <strain evidence="2 3">DSM 41677</strain>
    </source>
</reference>
<gene>
    <name evidence="2" type="ORF">AQJ30_12850</name>
</gene>
<dbReference type="Proteomes" id="UP000053271">
    <property type="component" value="Unassembled WGS sequence"/>
</dbReference>
<dbReference type="GeneID" id="91425496"/>
<dbReference type="AlphaFoldDB" id="A0A101QYI2"/>
<feature type="region of interest" description="Disordered" evidence="1">
    <location>
        <begin position="1"/>
        <end position="24"/>
    </location>
</feature>
<evidence type="ECO:0000313" key="3">
    <source>
        <dbReference type="Proteomes" id="UP000053271"/>
    </source>
</evidence>
<keyword evidence="3" id="KW-1185">Reference proteome</keyword>
<organism evidence="2 3">
    <name type="scientific">Streptomyces longwoodensis</name>
    <dbReference type="NCBI Taxonomy" id="68231"/>
    <lineage>
        <taxon>Bacteria</taxon>
        <taxon>Bacillati</taxon>
        <taxon>Actinomycetota</taxon>
        <taxon>Actinomycetes</taxon>
        <taxon>Kitasatosporales</taxon>
        <taxon>Streptomycetaceae</taxon>
        <taxon>Streptomyces</taxon>
    </lineage>
</organism>